<dbReference type="SMART" id="SM00342">
    <property type="entry name" value="HTH_ARAC"/>
    <property type="match status" value="1"/>
</dbReference>
<dbReference type="Pfam" id="PF12833">
    <property type="entry name" value="HTH_18"/>
    <property type="match status" value="1"/>
</dbReference>
<gene>
    <name evidence="5" type="ORF">OSR52_03140</name>
</gene>
<keyword evidence="6" id="KW-1185">Reference proteome</keyword>
<dbReference type="InterPro" id="IPR009057">
    <property type="entry name" value="Homeodomain-like_sf"/>
</dbReference>
<organism evidence="5 6">
    <name type="scientific">Galbibacter pacificus</name>
    <dbReference type="NCBI Taxonomy" id="2996052"/>
    <lineage>
        <taxon>Bacteria</taxon>
        <taxon>Pseudomonadati</taxon>
        <taxon>Bacteroidota</taxon>
        <taxon>Flavobacteriia</taxon>
        <taxon>Flavobacteriales</taxon>
        <taxon>Flavobacteriaceae</taxon>
        <taxon>Galbibacter</taxon>
    </lineage>
</organism>
<proteinExistence type="predicted"/>
<accession>A0ABT6FNK9</accession>
<evidence type="ECO:0000259" key="4">
    <source>
        <dbReference type="PROSITE" id="PS01124"/>
    </source>
</evidence>
<dbReference type="Gene3D" id="1.10.10.60">
    <property type="entry name" value="Homeodomain-like"/>
    <property type="match status" value="1"/>
</dbReference>
<dbReference type="InterPro" id="IPR020449">
    <property type="entry name" value="Tscrpt_reg_AraC-type_HTH"/>
</dbReference>
<reference evidence="5" key="1">
    <citation type="submission" date="2022-11" db="EMBL/GenBank/DDBJ databases">
        <title>High-quality draft genome sequence of Galbibacter sp. strain CMA-7.</title>
        <authorList>
            <person name="Wei L."/>
            <person name="Dong C."/>
            <person name="Shao Z."/>
        </authorList>
    </citation>
    <scope>NUCLEOTIDE SEQUENCE</scope>
    <source>
        <strain evidence="5">CMA-7</strain>
    </source>
</reference>
<dbReference type="PANTHER" id="PTHR43280">
    <property type="entry name" value="ARAC-FAMILY TRANSCRIPTIONAL REGULATOR"/>
    <property type="match status" value="1"/>
</dbReference>
<evidence type="ECO:0000256" key="2">
    <source>
        <dbReference type="ARBA" id="ARBA00023125"/>
    </source>
</evidence>
<dbReference type="RefSeq" id="WP_277898608.1">
    <property type="nucleotide sequence ID" value="NZ_JAPMUA010000001.1"/>
</dbReference>
<evidence type="ECO:0000313" key="6">
    <source>
        <dbReference type="Proteomes" id="UP001153642"/>
    </source>
</evidence>
<dbReference type="PRINTS" id="PR00032">
    <property type="entry name" value="HTHARAC"/>
</dbReference>
<name>A0ABT6FNK9_9FLAO</name>
<evidence type="ECO:0000313" key="5">
    <source>
        <dbReference type="EMBL" id="MDG3584851.1"/>
    </source>
</evidence>
<keyword evidence="1" id="KW-0805">Transcription regulation</keyword>
<sequence length="265" mass="30919">MVTIETFGEDIDITTPKRMMKYVLIWCSSGNAIVVVDDKELKLEPHAVITITSGQVHYFKNAHNAKGYILEFTLDYFCKDDNDIELVFQNGLFCHFAMNEVITIENFKFLEEQLRKIEDELKQKPYQYLISVHSRIELVLIEINRSKIKQGNEIWKPDALFLKFLELVRANFEEQYSISKYAQLLETTESKLNEQSKLFTGKTAQNVIYGLIASEAKRLLTYEKLIVKEVAFNLGFSDPFYFSNFFKRYVGMSPKAYQTQYAIVN</sequence>
<keyword evidence="3" id="KW-0804">Transcription</keyword>
<feature type="domain" description="HTH araC/xylS-type" evidence="4">
    <location>
        <begin position="162"/>
        <end position="260"/>
    </location>
</feature>
<evidence type="ECO:0000256" key="1">
    <source>
        <dbReference type="ARBA" id="ARBA00023015"/>
    </source>
</evidence>
<dbReference type="PANTHER" id="PTHR43280:SF32">
    <property type="entry name" value="TRANSCRIPTIONAL REGULATORY PROTEIN"/>
    <property type="match status" value="1"/>
</dbReference>
<dbReference type="PROSITE" id="PS01124">
    <property type="entry name" value="HTH_ARAC_FAMILY_2"/>
    <property type="match status" value="1"/>
</dbReference>
<comment type="caution">
    <text evidence="5">The sequence shown here is derived from an EMBL/GenBank/DDBJ whole genome shotgun (WGS) entry which is preliminary data.</text>
</comment>
<dbReference type="SUPFAM" id="SSF46689">
    <property type="entry name" value="Homeodomain-like"/>
    <property type="match status" value="1"/>
</dbReference>
<keyword evidence="2" id="KW-0238">DNA-binding</keyword>
<evidence type="ECO:0000256" key="3">
    <source>
        <dbReference type="ARBA" id="ARBA00023163"/>
    </source>
</evidence>
<dbReference type="Proteomes" id="UP001153642">
    <property type="component" value="Unassembled WGS sequence"/>
</dbReference>
<dbReference type="InterPro" id="IPR018060">
    <property type="entry name" value="HTH_AraC"/>
</dbReference>
<protein>
    <submittedName>
        <fullName evidence="5">AraC family transcriptional regulator</fullName>
    </submittedName>
</protein>
<dbReference type="EMBL" id="JAPMUA010000001">
    <property type="protein sequence ID" value="MDG3584851.1"/>
    <property type="molecule type" value="Genomic_DNA"/>
</dbReference>